<dbReference type="InterPro" id="IPR003661">
    <property type="entry name" value="HisK_dim/P_dom"/>
</dbReference>
<feature type="modified residue" description="4-aspartylphosphate" evidence="5">
    <location>
        <position position="514"/>
    </location>
</feature>
<dbReference type="PANTHER" id="PTHR45339:SF1">
    <property type="entry name" value="HYBRID SIGNAL TRANSDUCTION HISTIDINE KINASE J"/>
    <property type="match status" value="1"/>
</dbReference>
<keyword evidence="3 5" id="KW-0597">Phosphoprotein</keyword>
<dbReference type="SMART" id="SM00448">
    <property type="entry name" value="REC"/>
    <property type="match status" value="2"/>
</dbReference>
<evidence type="ECO:0000256" key="5">
    <source>
        <dbReference type="PROSITE-ProRule" id="PRU00169"/>
    </source>
</evidence>
<feature type="transmembrane region" description="Helical" evidence="6">
    <location>
        <begin position="142"/>
        <end position="160"/>
    </location>
</feature>
<dbReference type="SMART" id="SM00387">
    <property type="entry name" value="HATPase_c"/>
    <property type="match status" value="1"/>
</dbReference>
<evidence type="ECO:0000259" key="7">
    <source>
        <dbReference type="PROSITE" id="PS50109"/>
    </source>
</evidence>
<dbReference type="InterPro" id="IPR003594">
    <property type="entry name" value="HATPase_dom"/>
</dbReference>
<dbReference type="EMBL" id="BMNN01000002">
    <property type="protein sequence ID" value="GGI99607.1"/>
    <property type="molecule type" value="Genomic_DNA"/>
</dbReference>
<feature type="domain" description="Response regulatory" evidence="8">
    <location>
        <begin position="607"/>
        <end position="726"/>
    </location>
</feature>
<evidence type="ECO:0000256" key="4">
    <source>
        <dbReference type="ARBA" id="ARBA00023012"/>
    </source>
</evidence>
<feature type="domain" description="Histidine kinase" evidence="7">
    <location>
        <begin position="221"/>
        <end position="442"/>
    </location>
</feature>
<comment type="catalytic activity">
    <reaction evidence="1">
        <text>ATP + protein L-histidine = ADP + protein N-phospho-L-histidine.</text>
        <dbReference type="EC" id="2.7.13.3"/>
    </reaction>
</comment>
<keyword evidence="4" id="KW-0902">Two-component regulatory system</keyword>
<dbReference type="InterPro" id="IPR011006">
    <property type="entry name" value="CheY-like_superfamily"/>
</dbReference>
<dbReference type="SMART" id="SM00388">
    <property type="entry name" value="HisKA"/>
    <property type="match status" value="1"/>
</dbReference>
<keyword evidence="6" id="KW-0472">Membrane</keyword>
<dbReference type="CDD" id="cd00082">
    <property type="entry name" value="HisKA"/>
    <property type="match status" value="1"/>
</dbReference>
<dbReference type="Pfam" id="PF00072">
    <property type="entry name" value="Response_reg"/>
    <property type="match status" value="2"/>
</dbReference>
<keyword evidence="6" id="KW-0812">Transmembrane</keyword>
<dbReference type="EC" id="2.7.13.3" evidence="2"/>
<reference evidence="10" key="1">
    <citation type="journal article" date="2019" name="Int. J. Syst. Evol. Microbiol.">
        <title>The Global Catalogue of Microorganisms (GCM) 10K type strain sequencing project: providing services to taxonomists for standard genome sequencing and annotation.</title>
        <authorList>
            <consortium name="The Broad Institute Genomics Platform"/>
            <consortium name="The Broad Institute Genome Sequencing Center for Infectious Disease"/>
            <person name="Wu L."/>
            <person name="Ma J."/>
        </authorList>
    </citation>
    <scope>NUCLEOTIDE SEQUENCE [LARGE SCALE GENOMIC DNA]</scope>
    <source>
        <strain evidence="10">JCM 11590</strain>
    </source>
</reference>
<dbReference type="PROSITE" id="PS50110">
    <property type="entry name" value="RESPONSE_REGULATORY"/>
    <property type="match status" value="2"/>
</dbReference>
<evidence type="ECO:0000313" key="9">
    <source>
        <dbReference type="EMBL" id="GGI99607.1"/>
    </source>
</evidence>
<feature type="transmembrane region" description="Helical" evidence="6">
    <location>
        <begin position="27"/>
        <end position="47"/>
    </location>
</feature>
<feature type="transmembrane region" description="Helical" evidence="6">
    <location>
        <begin position="59"/>
        <end position="77"/>
    </location>
</feature>
<dbReference type="InterPro" id="IPR005467">
    <property type="entry name" value="His_kinase_dom"/>
</dbReference>
<dbReference type="InterPro" id="IPR036890">
    <property type="entry name" value="HATPase_C_sf"/>
</dbReference>
<dbReference type="Gene3D" id="1.10.287.130">
    <property type="match status" value="1"/>
</dbReference>
<feature type="transmembrane region" description="Helical" evidence="6">
    <location>
        <begin position="89"/>
        <end position="107"/>
    </location>
</feature>
<evidence type="ECO:0000256" key="1">
    <source>
        <dbReference type="ARBA" id="ARBA00000085"/>
    </source>
</evidence>
<dbReference type="PROSITE" id="PS50109">
    <property type="entry name" value="HIS_KIN"/>
    <property type="match status" value="1"/>
</dbReference>
<protein>
    <recommendedName>
        <fullName evidence="2">histidine kinase</fullName>
        <ecNumber evidence="2">2.7.13.3</ecNumber>
    </recommendedName>
</protein>
<evidence type="ECO:0000313" key="10">
    <source>
        <dbReference type="Proteomes" id="UP000633263"/>
    </source>
</evidence>
<keyword evidence="10" id="KW-1185">Reference proteome</keyword>
<accession>A0ABQ2CRS3</accession>
<evidence type="ECO:0000259" key="8">
    <source>
        <dbReference type="PROSITE" id="PS50110"/>
    </source>
</evidence>
<dbReference type="CDD" id="cd17546">
    <property type="entry name" value="REC_hyHK_CKI1_RcsC-like"/>
    <property type="match status" value="2"/>
</dbReference>
<evidence type="ECO:0000256" key="6">
    <source>
        <dbReference type="SAM" id="Phobius"/>
    </source>
</evidence>
<feature type="transmembrane region" description="Helical" evidence="6">
    <location>
        <begin position="119"/>
        <end position="136"/>
    </location>
</feature>
<proteinExistence type="predicted"/>
<name>A0ABQ2CRS3_9GAMM</name>
<dbReference type="Pfam" id="PF02518">
    <property type="entry name" value="HATPase_c"/>
    <property type="match status" value="1"/>
</dbReference>
<dbReference type="Gene3D" id="3.30.565.10">
    <property type="entry name" value="Histidine kinase-like ATPase, C-terminal domain"/>
    <property type="match status" value="1"/>
</dbReference>
<evidence type="ECO:0000256" key="2">
    <source>
        <dbReference type="ARBA" id="ARBA00012438"/>
    </source>
</evidence>
<gene>
    <name evidence="9" type="ORF">GCM10009083_15480</name>
</gene>
<feature type="modified residue" description="4-aspartylphosphate" evidence="5">
    <location>
        <position position="656"/>
    </location>
</feature>
<dbReference type="Pfam" id="PF00512">
    <property type="entry name" value="HisKA"/>
    <property type="match status" value="1"/>
</dbReference>
<keyword evidence="6" id="KW-1133">Transmembrane helix</keyword>
<dbReference type="Proteomes" id="UP000633263">
    <property type="component" value="Unassembled WGS sequence"/>
</dbReference>
<dbReference type="SUPFAM" id="SSF52172">
    <property type="entry name" value="CheY-like"/>
    <property type="match status" value="2"/>
</dbReference>
<dbReference type="InterPro" id="IPR001789">
    <property type="entry name" value="Sig_transdc_resp-reg_receiver"/>
</dbReference>
<dbReference type="SUPFAM" id="SSF55874">
    <property type="entry name" value="ATPase domain of HSP90 chaperone/DNA topoisomerase II/histidine kinase"/>
    <property type="match status" value="1"/>
</dbReference>
<dbReference type="InterPro" id="IPR036097">
    <property type="entry name" value="HisK_dim/P_sf"/>
</dbReference>
<dbReference type="SUPFAM" id="SSF47384">
    <property type="entry name" value="Homodimeric domain of signal transducing histidine kinase"/>
    <property type="match status" value="1"/>
</dbReference>
<organism evidence="9 10">
    <name type="scientific">Halopseudomonas pertucinogena</name>
    <dbReference type="NCBI Taxonomy" id="86175"/>
    <lineage>
        <taxon>Bacteria</taxon>
        <taxon>Pseudomonadati</taxon>
        <taxon>Pseudomonadota</taxon>
        <taxon>Gammaproteobacteria</taxon>
        <taxon>Pseudomonadales</taxon>
        <taxon>Pseudomonadaceae</taxon>
        <taxon>Halopseudomonas</taxon>
    </lineage>
</organism>
<evidence type="ECO:0000256" key="3">
    <source>
        <dbReference type="ARBA" id="ARBA00022553"/>
    </source>
</evidence>
<dbReference type="PANTHER" id="PTHR45339">
    <property type="entry name" value="HYBRID SIGNAL TRANSDUCTION HISTIDINE KINASE J"/>
    <property type="match status" value="1"/>
</dbReference>
<dbReference type="Gene3D" id="3.40.50.2300">
    <property type="match status" value="2"/>
</dbReference>
<sequence>MLVGLLLSTALAAIVLGAVRRQPLHLLVGLSAVLFALSGLSGVGWALHNWAFLHGQTGSLLRLAGFVLLATALHGAMPAPGTSGGRAERIGLLLAGALLIIIGITQPATVQPILTAMRIALPLWMLALLGLTLLQRERFEPLLGLATLLLAASWLLEYLIGRTPHGLVQHISEILLWGAVMCYSWGLFRRQQLAALERVRQQHAETAFLEQRRARARFLARISHEIRTPMNGVLGMSELLLDTALSAKQRDYVATIHSSGNDLLGLINDILDMSRLEAGRLTLEQLRFDLHSLIDDCLEGCRHRLTQKPVELISFIHPDVPRMMEGDPARLRQVLTSLLGQACQNTAEGEILLVTALEKQADATPLVRFVVQDTGQPISEECRNSLLDPFVPSGLLVDMLERQGQLSLYVAQQLVRMMRGQVGIKESSEQGNAVWVLLPADFVDSPVEADLQGRCLVDRNILIVDDNETCRKVLQQQASAWNMAPRTASSGREALAMLRAQANLNTPFEILLVDQSMPGMSGLELASKIKDDPLIGEDLLIIMLSGVNQLPSRIVARNAGIRRVLNKPVSGYTLRSTLIDEWLQHSQRSRSIVRDEATPDEGEEDFRVLVAEDNAVSTRVIKGMLSKLKVACDTVSDGQQAVLAVQQRAYDLVLMDCEMHGMDGFTAVEHIREWEQQHGLAAVPIIALTAHILPEHRERARLCGMNGHMAKPVDLNQLRSLLDYWKAQRTP</sequence>
<feature type="domain" description="Response regulatory" evidence="8">
    <location>
        <begin position="460"/>
        <end position="582"/>
    </location>
</feature>
<comment type="caution">
    <text evidence="9">The sequence shown here is derived from an EMBL/GenBank/DDBJ whole genome shotgun (WGS) entry which is preliminary data.</text>
</comment>